<dbReference type="STRING" id="407821.A0A087TES6"/>
<protein>
    <submittedName>
        <fullName evidence="1">Uncharacterized protein</fullName>
    </submittedName>
</protein>
<dbReference type="Proteomes" id="UP000054359">
    <property type="component" value="Unassembled WGS sequence"/>
</dbReference>
<name>A0A087TES6_STEMI</name>
<dbReference type="OrthoDB" id="6431014at2759"/>
<sequence length="150" mass="17531">MKLKSISVFKDAEGILPVKSRHKQDNKIDWKFNPTAAPWWGGFWKRLIQMIKKLLRRVLGQSCLNYEELMSVLCDCEATMNARPLTYVSDDSDDLISLTPSLFLGEIPVFGAPDLDHLDKVDFNKRLRHLQNLRELLRRRFRNEYLGLLV</sequence>
<keyword evidence="2" id="KW-1185">Reference proteome</keyword>
<dbReference type="InterPro" id="IPR036397">
    <property type="entry name" value="RNaseH_sf"/>
</dbReference>
<proteinExistence type="predicted"/>
<dbReference type="Gene3D" id="3.30.420.10">
    <property type="entry name" value="Ribonuclease H-like superfamily/Ribonuclease H"/>
    <property type="match status" value="1"/>
</dbReference>
<feature type="non-terminal residue" evidence="1">
    <location>
        <position position="150"/>
    </location>
</feature>
<dbReference type="GO" id="GO:0003676">
    <property type="term" value="F:nucleic acid binding"/>
    <property type="evidence" value="ECO:0007669"/>
    <property type="project" value="InterPro"/>
</dbReference>
<gene>
    <name evidence="1" type="ORF">X975_19952</name>
</gene>
<evidence type="ECO:0000313" key="1">
    <source>
        <dbReference type="EMBL" id="KFM63615.1"/>
    </source>
</evidence>
<accession>A0A087TES6</accession>
<dbReference type="PANTHER" id="PTHR47331:SF1">
    <property type="entry name" value="GAG-LIKE PROTEIN"/>
    <property type="match status" value="1"/>
</dbReference>
<dbReference type="EMBL" id="KK114886">
    <property type="protein sequence ID" value="KFM63615.1"/>
    <property type="molecule type" value="Genomic_DNA"/>
</dbReference>
<organism evidence="1 2">
    <name type="scientific">Stegodyphus mimosarum</name>
    <name type="common">African social velvet spider</name>
    <dbReference type="NCBI Taxonomy" id="407821"/>
    <lineage>
        <taxon>Eukaryota</taxon>
        <taxon>Metazoa</taxon>
        <taxon>Ecdysozoa</taxon>
        <taxon>Arthropoda</taxon>
        <taxon>Chelicerata</taxon>
        <taxon>Arachnida</taxon>
        <taxon>Araneae</taxon>
        <taxon>Araneomorphae</taxon>
        <taxon>Entelegynae</taxon>
        <taxon>Eresoidea</taxon>
        <taxon>Eresidae</taxon>
        <taxon>Stegodyphus</taxon>
    </lineage>
</organism>
<dbReference type="OMA" id="CEATMNA"/>
<evidence type="ECO:0000313" key="2">
    <source>
        <dbReference type="Proteomes" id="UP000054359"/>
    </source>
</evidence>
<dbReference type="PANTHER" id="PTHR47331">
    <property type="entry name" value="PHD-TYPE DOMAIN-CONTAINING PROTEIN"/>
    <property type="match status" value="1"/>
</dbReference>
<reference evidence="1 2" key="1">
    <citation type="submission" date="2013-11" db="EMBL/GenBank/DDBJ databases">
        <title>Genome sequencing of Stegodyphus mimosarum.</title>
        <authorList>
            <person name="Bechsgaard J."/>
        </authorList>
    </citation>
    <scope>NUCLEOTIDE SEQUENCE [LARGE SCALE GENOMIC DNA]</scope>
</reference>
<dbReference type="AlphaFoldDB" id="A0A087TES6"/>